<feature type="region of interest" description="Disordered" evidence="1">
    <location>
        <begin position="1"/>
        <end position="113"/>
    </location>
</feature>
<feature type="region of interest" description="Disordered" evidence="1">
    <location>
        <begin position="136"/>
        <end position="174"/>
    </location>
</feature>
<proteinExistence type="predicted"/>
<comment type="caution">
    <text evidence="2">The sequence shown here is derived from an EMBL/GenBank/DDBJ whole genome shotgun (WGS) entry which is preliminary data.</text>
</comment>
<dbReference type="AlphaFoldDB" id="A0AAV7RKD3"/>
<feature type="compositionally biased region" description="Polar residues" evidence="1">
    <location>
        <begin position="21"/>
        <end position="36"/>
    </location>
</feature>
<organism evidence="2 3">
    <name type="scientific">Pleurodeles waltl</name>
    <name type="common">Iberian ribbed newt</name>
    <dbReference type="NCBI Taxonomy" id="8319"/>
    <lineage>
        <taxon>Eukaryota</taxon>
        <taxon>Metazoa</taxon>
        <taxon>Chordata</taxon>
        <taxon>Craniata</taxon>
        <taxon>Vertebrata</taxon>
        <taxon>Euteleostomi</taxon>
        <taxon>Amphibia</taxon>
        <taxon>Batrachia</taxon>
        <taxon>Caudata</taxon>
        <taxon>Salamandroidea</taxon>
        <taxon>Salamandridae</taxon>
        <taxon>Pleurodelinae</taxon>
        <taxon>Pleurodeles</taxon>
    </lineage>
</organism>
<protein>
    <submittedName>
        <fullName evidence="2">Uncharacterized protein</fullName>
    </submittedName>
</protein>
<sequence length="174" mass="19150">MRGDPQPPNRGDTTPPLEPAAQSSRRPGPSKATTQHLRPEGHGAAPSPRPPGTRLMHPRRWKTTCSKRWGRTQPPEGPTDNTAQASESHRDDFTPKLPEPRGEAKAAKESCPTRLQIQRLTTRKSARAAEARTLHVHRLGLTMRPGGRHVLQHTSRRNRRPAASPSPPTPSQAV</sequence>
<feature type="compositionally biased region" description="Pro residues" evidence="1">
    <location>
        <begin position="164"/>
        <end position="174"/>
    </location>
</feature>
<gene>
    <name evidence="2" type="ORF">NDU88_005514</name>
</gene>
<dbReference type="Proteomes" id="UP001066276">
    <property type="component" value="Chromosome 5"/>
</dbReference>
<feature type="compositionally biased region" description="Basic residues" evidence="1">
    <location>
        <begin position="146"/>
        <end position="160"/>
    </location>
</feature>
<reference evidence="2" key="1">
    <citation type="journal article" date="2022" name="bioRxiv">
        <title>Sequencing and chromosome-scale assembly of the giantPleurodeles waltlgenome.</title>
        <authorList>
            <person name="Brown T."/>
            <person name="Elewa A."/>
            <person name="Iarovenko S."/>
            <person name="Subramanian E."/>
            <person name="Araus A.J."/>
            <person name="Petzold A."/>
            <person name="Susuki M."/>
            <person name="Suzuki K.-i.T."/>
            <person name="Hayashi T."/>
            <person name="Toyoda A."/>
            <person name="Oliveira C."/>
            <person name="Osipova E."/>
            <person name="Leigh N.D."/>
            <person name="Simon A."/>
            <person name="Yun M.H."/>
        </authorList>
    </citation>
    <scope>NUCLEOTIDE SEQUENCE</scope>
    <source>
        <strain evidence="2">20211129_DDA</strain>
        <tissue evidence="2">Liver</tissue>
    </source>
</reference>
<dbReference type="EMBL" id="JANPWB010000009">
    <property type="protein sequence ID" value="KAJ1152739.1"/>
    <property type="molecule type" value="Genomic_DNA"/>
</dbReference>
<evidence type="ECO:0000313" key="2">
    <source>
        <dbReference type="EMBL" id="KAJ1152739.1"/>
    </source>
</evidence>
<evidence type="ECO:0000256" key="1">
    <source>
        <dbReference type="SAM" id="MobiDB-lite"/>
    </source>
</evidence>
<feature type="compositionally biased region" description="Basic and acidic residues" evidence="1">
    <location>
        <begin position="87"/>
        <end position="108"/>
    </location>
</feature>
<keyword evidence="3" id="KW-1185">Reference proteome</keyword>
<accession>A0AAV7RKD3</accession>
<name>A0AAV7RKD3_PLEWA</name>
<evidence type="ECO:0000313" key="3">
    <source>
        <dbReference type="Proteomes" id="UP001066276"/>
    </source>
</evidence>